<evidence type="ECO:0000313" key="1">
    <source>
        <dbReference type="EMBL" id="MBP3955439.1"/>
    </source>
</evidence>
<evidence type="ECO:0000313" key="2">
    <source>
        <dbReference type="Proteomes" id="UP000676565"/>
    </source>
</evidence>
<comment type="caution">
    <text evidence="1">The sequence shown here is derived from an EMBL/GenBank/DDBJ whole genome shotgun (WGS) entry which is preliminary data.</text>
</comment>
<name>A0ABS5BNY2_9BACT</name>
<accession>A0ABS5BNY2</accession>
<organism evidence="1 2">
    <name type="scientific">Gemmata palustris</name>
    <dbReference type="NCBI Taxonomy" id="2822762"/>
    <lineage>
        <taxon>Bacteria</taxon>
        <taxon>Pseudomonadati</taxon>
        <taxon>Planctomycetota</taxon>
        <taxon>Planctomycetia</taxon>
        <taxon>Gemmatales</taxon>
        <taxon>Gemmataceae</taxon>
        <taxon>Gemmata</taxon>
    </lineage>
</organism>
<dbReference type="Proteomes" id="UP000676565">
    <property type="component" value="Unassembled WGS sequence"/>
</dbReference>
<proteinExistence type="predicted"/>
<keyword evidence="2" id="KW-1185">Reference proteome</keyword>
<protein>
    <submittedName>
        <fullName evidence="1">Uncharacterized protein</fullName>
    </submittedName>
</protein>
<gene>
    <name evidence="1" type="ORF">J8F10_09110</name>
</gene>
<dbReference type="EMBL" id="JAGKQQ010000001">
    <property type="protein sequence ID" value="MBP3955439.1"/>
    <property type="molecule type" value="Genomic_DNA"/>
</dbReference>
<reference evidence="1 2" key="1">
    <citation type="submission" date="2021-04" db="EMBL/GenBank/DDBJ databases">
        <authorList>
            <person name="Ivanova A."/>
        </authorList>
    </citation>
    <scope>NUCLEOTIDE SEQUENCE [LARGE SCALE GENOMIC DNA]</scope>
    <source>
        <strain evidence="1 2">G18</strain>
    </source>
</reference>
<sequence>MSEFFIIAISFLTMCWLCWLDSRLPQSPPCPCEAVYGLETCPDCGRDPYRDY</sequence>
<dbReference type="RefSeq" id="WP_210653516.1">
    <property type="nucleotide sequence ID" value="NZ_JAGKQQ010000001.1"/>
</dbReference>